<proteinExistence type="inferred from homology"/>
<dbReference type="Proteomes" id="UP000655994">
    <property type="component" value="Unassembled WGS sequence"/>
</dbReference>
<evidence type="ECO:0000313" key="8">
    <source>
        <dbReference type="EMBL" id="MBJ7267528.1"/>
    </source>
</evidence>
<feature type="transmembrane region" description="Helical" evidence="6">
    <location>
        <begin position="20"/>
        <end position="37"/>
    </location>
</feature>
<dbReference type="EMBL" id="JAEMOP010000002">
    <property type="protein sequence ID" value="MBJ7314695.1"/>
    <property type="molecule type" value="Genomic_DNA"/>
</dbReference>
<dbReference type="Gene3D" id="1.10.287.1260">
    <property type="match status" value="1"/>
</dbReference>
<gene>
    <name evidence="8" type="ORF">JHC10_11340</name>
    <name evidence="9" type="ORF">JHC11_01575</name>
</gene>
<evidence type="ECO:0000256" key="2">
    <source>
        <dbReference type="ARBA" id="ARBA00008017"/>
    </source>
</evidence>
<protein>
    <recommendedName>
        <fullName evidence="6">Small-conductance mechanosensitive channel</fullName>
    </recommendedName>
</protein>
<keyword evidence="6" id="KW-0406">Ion transport</keyword>
<dbReference type="InterPro" id="IPR045275">
    <property type="entry name" value="MscS_archaea/bacteria_type"/>
</dbReference>
<dbReference type="InterPro" id="IPR023408">
    <property type="entry name" value="MscS_beta-dom_sf"/>
</dbReference>
<keyword evidence="4 6" id="KW-1133">Transmembrane helix</keyword>
<keyword evidence="11" id="KW-1185">Reference proteome</keyword>
<evidence type="ECO:0000256" key="6">
    <source>
        <dbReference type="RuleBase" id="RU369025"/>
    </source>
</evidence>
<dbReference type="SUPFAM" id="SSF50182">
    <property type="entry name" value="Sm-like ribonucleoproteins"/>
    <property type="match status" value="1"/>
</dbReference>
<dbReference type="InterPro" id="IPR010920">
    <property type="entry name" value="LSM_dom_sf"/>
</dbReference>
<comment type="caution">
    <text evidence="9">The sequence shown here is derived from an EMBL/GenBank/DDBJ whole genome shotgun (WGS) entry which is preliminary data.</text>
</comment>
<comment type="subunit">
    <text evidence="6">Homoheptamer.</text>
</comment>
<keyword evidence="3 6" id="KW-0812">Transmembrane</keyword>
<comment type="caution">
    <text evidence="6">Lacks conserved residue(s) required for the propagation of feature annotation.</text>
</comment>
<evidence type="ECO:0000256" key="5">
    <source>
        <dbReference type="ARBA" id="ARBA00023136"/>
    </source>
</evidence>
<dbReference type="Pfam" id="PF00924">
    <property type="entry name" value="MS_channel_2nd"/>
    <property type="match status" value="1"/>
</dbReference>
<dbReference type="EMBL" id="JAEMOS010000036">
    <property type="protein sequence ID" value="MBJ7267528.1"/>
    <property type="molecule type" value="Genomic_DNA"/>
</dbReference>
<reference evidence="9 11" key="1">
    <citation type="submission" date="2020-09" db="EMBL/GenBank/DDBJ databases">
        <title>Draft Genomes of Bacterial Isolates from North Pond Shallow Sediments.</title>
        <authorList>
            <person name="Kiel Reese B."/>
            <person name="Mullis M."/>
            <person name="Weisend R.E."/>
        </authorList>
    </citation>
    <scope>NUCLEOTIDE SEQUENCE</scope>
    <source>
        <strain evidence="9">KJE-2</strain>
        <strain evidence="8 11">KJE-3</strain>
    </source>
</reference>
<feature type="domain" description="Mechanosensitive ion channel MscS" evidence="7">
    <location>
        <begin position="105"/>
        <end position="171"/>
    </location>
</feature>
<dbReference type="GO" id="GO:0005886">
    <property type="term" value="C:plasma membrane"/>
    <property type="evidence" value="ECO:0007669"/>
    <property type="project" value="UniProtKB-SubCell"/>
</dbReference>
<feature type="transmembrane region" description="Helical" evidence="6">
    <location>
        <begin position="58"/>
        <end position="78"/>
    </location>
</feature>
<dbReference type="SUPFAM" id="SSF82861">
    <property type="entry name" value="Mechanosensitive channel protein MscS (YggB), transmembrane region"/>
    <property type="match status" value="1"/>
</dbReference>
<comment type="similarity">
    <text evidence="2 6">Belongs to the MscS (TC 1.A.23) family.</text>
</comment>
<dbReference type="GO" id="GO:0008381">
    <property type="term" value="F:mechanosensitive monoatomic ion channel activity"/>
    <property type="evidence" value="ECO:0007669"/>
    <property type="project" value="InterPro"/>
</dbReference>
<keyword evidence="5 6" id="KW-0472">Membrane</keyword>
<dbReference type="InterPro" id="IPR011014">
    <property type="entry name" value="MscS_channel_TM-2"/>
</dbReference>
<evidence type="ECO:0000256" key="4">
    <source>
        <dbReference type="ARBA" id="ARBA00022989"/>
    </source>
</evidence>
<organism evidence="9 10">
    <name type="scientific">Idiomarina abyssalis</name>
    <dbReference type="NCBI Taxonomy" id="86102"/>
    <lineage>
        <taxon>Bacteria</taxon>
        <taxon>Pseudomonadati</taxon>
        <taxon>Pseudomonadota</taxon>
        <taxon>Gammaproteobacteria</taxon>
        <taxon>Alteromonadales</taxon>
        <taxon>Idiomarinaceae</taxon>
        <taxon>Idiomarina</taxon>
    </lineage>
</organism>
<evidence type="ECO:0000313" key="11">
    <source>
        <dbReference type="Proteomes" id="UP000655994"/>
    </source>
</evidence>
<keyword evidence="6" id="KW-0813">Transport</keyword>
<dbReference type="PANTHER" id="PTHR30221">
    <property type="entry name" value="SMALL-CONDUCTANCE MECHANOSENSITIVE CHANNEL"/>
    <property type="match status" value="1"/>
</dbReference>
<dbReference type="PANTHER" id="PTHR30221:SF1">
    <property type="entry name" value="SMALL-CONDUCTANCE MECHANOSENSITIVE CHANNEL"/>
    <property type="match status" value="1"/>
</dbReference>
<name>A0A8I1G6W3_9GAMM</name>
<evidence type="ECO:0000256" key="3">
    <source>
        <dbReference type="ARBA" id="ARBA00022692"/>
    </source>
</evidence>
<comment type="function">
    <text evidence="6">Mechanosensitive channel that participates in the regulation of osmotic pressure changes within the cell, opening in response to stretch forces in the membrane lipid bilayer, without the need for other proteins. Contributes to normal resistance to hypoosmotic shock. Forms an ion channel of 1.0 nanosiemens conductance with a slight preference for anions.</text>
</comment>
<dbReference type="InterPro" id="IPR006685">
    <property type="entry name" value="MscS_channel_2nd"/>
</dbReference>
<keyword evidence="6" id="KW-0997">Cell inner membrane</keyword>
<dbReference type="AlphaFoldDB" id="A0A8I1G6W3"/>
<sequence>METGSVDDVTGLFKSLDGFAIFEIAVIFVFALAVVWLTQRVLPWVASHLHGKRRLYTLALVPMIRILVLVVALVMIMPRIIEPTLQNMVATLGAAGLAIGFALKDYVSSLIAGVVAIHEMPYRPGDWIEVDGSYGEVTHIGMRTVELVTNDDTVIWVPHLKLWDNLIHNANNGGPSLMCIAEFYTQPEADAYQIRDALEEVALTSPYLQLGKPIAVTAAEQPWGTKYRLKAYPIDPRQQFQFITDMTARGKKRLMELDVRFAKIESDEAYELKH</sequence>
<evidence type="ECO:0000313" key="9">
    <source>
        <dbReference type="EMBL" id="MBJ7314695.1"/>
    </source>
</evidence>
<evidence type="ECO:0000313" key="10">
    <source>
        <dbReference type="Proteomes" id="UP000621390"/>
    </source>
</evidence>
<evidence type="ECO:0000256" key="1">
    <source>
        <dbReference type="ARBA" id="ARBA00004141"/>
    </source>
</evidence>
<accession>A0A8I1G6W3</accession>
<comment type="subcellular location">
    <subcellularLocation>
        <location evidence="6">Cell inner membrane</location>
        <topology evidence="6">Multi-pass membrane protein</topology>
    </subcellularLocation>
    <subcellularLocation>
        <location evidence="1">Membrane</location>
        <topology evidence="1">Multi-pass membrane protein</topology>
    </subcellularLocation>
</comment>
<dbReference type="Proteomes" id="UP000621390">
    <property type="component" value="Unassembled WGS sequence"/>
</dbReference>
<keyword evidence="6" id="KW-0407">Ion channel</keyword>
<evidence type="ECO:0000259" key="7">
    <source>
        <dbReference type="Pfam" id="PF00924"/>
    </source>
</evidence>
<dbReference type="Gene3D" id="2.30.30.60">
    <property type="match status" value="1"/>
</dbReference>
<dbReference type="RefSeq" id="WP_199494848.1">
    <property type="nucleotide sequence ID" value="NZ_JAEMOO010000015.1"/>
</dbReference>
<keyword evidence="6" id="KW-1003">Cell membrane</keyword>